<keyword evidence="2" id="KW-1185">Reference proteome</keyword>
<gene>
    <name evidence="1" type="ORF">niasHT_021942</name>
</gene>
<evidence type="ECO:0000313" key="2">
    <source>
        <dbReference type="Proteomes" id="UP001620626"/>
    </source>
</evidence>
<organism evidence="1 2">
    <name type="scientific">Heterodera trifolii</name>
    <dbReference type="NCBI Taxonomy" id="157864"/>
    <lineage>
        <taxon>Eukaryota</taxon>
        <taxon>Metazoa</taxon>
        <taxon>Ecdysozoa</taxon>
        <taxon>Nematoda</taxon>
        <taxon>Chromadorea</taxon>
        <taxon>Rhabditida</taxon>
        <taxon>Tylenchina</taxon>
        <taxon>Tylenchomorpha</taxon>
        <taxon>Tylenchoidea</taxon>
        <taxon>Heteroderidae</taxon>
        <taxon>Heteroderinae</taxon>
        <taxon>Heterodera</taxon>
    </lineage>
</organism>
<comment type="caution">
    <text evidence="1">The sequence shown here is derived from an EMBL/GenBank/DDBJ whole genome shotgun (WGS) entry which is preliminary data.</text>
</comment>
<sequence>MSLFKDDSQYFEILDGAVMQQKQLTEQMIKFLHHRTLDKLENEAAGVYREIEVMVGNHRVIPHQEVPNAMAGFCTWFSTMQENNDMDAATFCSRRS</sequence>
<evidence type="ECO:0000313" key="1">
    <source>
        <dbReference type="EMBL" id="KAL3089920.1"/>
    </source>
</evidence>
<dbReference type="EMBL" id="JBICBT010000969">
    <property type="protein sequence ID" value="KAL3089920.1"/>
    <property type="molecule type" value="Genomic_DNA"/>
</dbReference>
<accession>A0ABD2JH65</accession>
<dbReference type="Proteomes" id="UP001620626">
    <property type="component" value="Unassembled WGS sequence"/>
</dbReference>
<dbReference type="Gene3D" id="1.10.3290.10">
    <property type="entry name" value="Fido-like domain"/>
    <property type="match status" value="1"/>
</dbReference>
<protein>
    <submittedName>
        <fullName evidence="1">Uncharacterized protein</fullName>
    </submittedName>
</protein>
<proteinExistence type="predicted"/>
<dbReference type="InterPro" id="IPR036597">
    <property type="entry name" value="Fido-like_dom_sf"/>
</dbReference>
<name>A0ABD2JH65_9BILA</name>
<dbReference type="SUPFAM" id="SSF140931">
    <property type="entry name" value="Fic-like"/>
    <property type="match status" value="1"/>
</dbReference>
<dbReference type="AlphaFoldDB" id="A0ABD2JH65"/>
<reference evidence="1 2" key="1">
    <citation type="submission" date="2024-10" db="EMBL/GenBank/DDBJ databases">
        <authorList>
            <person name="Kim D."/>
        </authorList>
    </citation>
    <scope>NUCLEOTIDE SEQUENCE [LARGE SCALE GENOMIC DNA]</scope>
    <source>
        <strain evidence="1">BH-2024</strain>
    </source>
</reference>